<dbReference type="EMBL" id="BLXT01008342">
    <property type="protein sequence ID" value="GFO47709.1"/>
    <property type="molecule type" value="Genomic_DNA"/>
</dbReference>
<evidence type="ECO:0000313" key="1">
    <source>
        <dbReference type="EMBL" id="GFO47709.1"/>
    </source>
</evidence>
<organism evidence="1 2">
    <name type="scientific">Plakobranchus ocellatus</name>
    <dbReference type="NCBI Taxonomy" id="259542"/>
    <lineage>
        <taxon>Eukaryota</taxon>
        <taxon>Metazoa</taxon>
        <taxon>Spiralia</taxon>
        <taxon>Lophotrochozoa</taxon>
        <taxon>Mollusca</taxon>
        <taxon>Gastropoda</taxon>
        <taxon>Heterobranchia</taxon>
        <taxon>Euthyneura</taxon>
        <taxon>Panpulmonata</taxon>
        <taxon>Sacoglossa</taxon>
        <taxon>Placobranchoidea</taxon>
        <taxon>Plakobranchidae</taxon>
        <taxon>Plakobranchus</taxon>
    </lineage>
</organism>
<gene>
    <name evidence="1" type="ORF">PoB_007421400</name>
</gene>
<dbReference type="Proteomes" id="UP000735302">
    <property type="component" value="Unassembled WGS sequence"/>
</dbReference>
<proteinExistence type="predicted"/>
<reference evidence="1 2" key="1">
    <citation type="journal article" date="2021" name="Elife">
        <title>Chloroplast acquisition without the gene transfer in kleptoplastic sea slugs, Plakobranchus ocellatus.</title>
        <authorList>
            <person name="Maeda T."/>
            <person name="Takahashi S."/>
            <person name="Yoshida T."/>
            <person name="Shimamura S."/>
            <person name="Takaki Y."/>
            <person name="Nagai Y."/>
            <person name="Toyoda A."/>
            <person name="Suzuki Y."/>
            <person name="Arimoto A."/>
            <person name="Ishii H."/>
            <person name="Satoh N."/>
            <person name="Nishiyama T."/>
            <person name="Hasebe M."/>
            <person name="Maruyama T."/>
            <person name="Minagawa J."/>
            <person name="Obokata J."/>
            <person name="Shigenobu S."/>
        </authorList>
    </citation>
    <scope>NUCLEOTIDE SEQUENCE [LARGE SCALE GENOMIC DNA]</scope>
</reference>
<comment type="caution">
    <text evidence="1">The sequence shown here is derived from an EMBL/GenBank/DDBJ whole genome shotgun (WGS) entry which is preliminary data.</text>
</comment>
<sequence>METTLMKMENLSTAQWIKSVQNGAPIKSSMDQICGNGAPTNNPMDQICRKWSTYGSNLMKMEHLSTVRWIKSDKSGLPIKSAMDQIC</sequence>
<keyword evidence="2" id="KW-1185">Reference proteome</keyword>
<dbReference type="AlphaFoldDB" id="A0AAV4DU13"/>
<accession>A0AAV4DU13</accession>
<name>A0AAV4DU13_9GAST</name>
<evidence type="ECO:0000313" key="2">
    <source>
        <dbReference type="Proteomes" id="UP000735302"/>
    </source>
</evidence>
<protein>
    <submittedName>
        <fullName evidence="1">Uncharacterized protein</fullName>
    </submittedName>
</protein>